<keyword evidence="6" id="KW-0832">Ubl conjugation</keyword>
<feature type="region of interest" description="Disordered" evidence="12">
    <location>
        <begin position="1"/>
        <end position="76"/>
    </location>
</feature>
<dbReference type="EMBL" id="VYZI01003935">
    <property type="protein sequence ID" value="NWR82199.1"/>
    <property type="molecule type" value="Genomic_DNA"/>
</dbReference>
<evidence type="ECO:0000256" key="5">
    <source>
        <dbReference type="ARBA" id="ARBA00022553"/>
    </source>
</evidence>
<keyword evidence="3" id="KW-0963">Cytoplasm</keyword>
<evidence type="ECO:0000256" key="12">
    <source>
        <dbReference type="SAM" id="MobiDB-lite"/>
    </source>
</evidence>
<dbReference type="Gene3D" id="1.20.5.170">
    <property type="match status" value="1"/>
</dbReference>
<feature type="non-terminal residue" evidence="13">
    <location>
        <position position="113"/>
    </location>
</feature>
<name>A0A7K5AF33_9AVES</name>
<gene>
    <name evidence="13" type="primary">Ddit3</name>
    <name evidence="13" type="ORF">CENUNI_R14924</name>
</gene>
<dbReference type="GO" id="GO:0006983">
    <property type="term" value="P:ER overload response"/>
    <property type="evidence" value="ECO:0007669"/>
    <property type="project" value="TreeGrafter"/>
</dbReference>
<dbReference type="GO" id="GO:0000122">
    <property type="term" value="P:negative regulation of transcription by RNA polymerase II"/>
    <property type="evidence" value="ECO:0007669"/>
    <property type="project" value="TreeGrafter"/>
</dbReference>
<dbReference type="GO" id="GO:1990617">
    <property type="term" value="C:CHOP-ATF4 complex"/>
    <property type="evidence" value="ECO:0007669"/>
    <property type="project" value="TreeGrafter"/>
</dbReference>
<evidence type="ECO:0000256" key="8">
    <source>
        <dbReference type="ARBA" id="ARBA00023125"/>
    </source>
</evidence>
<evidence type="ECO:0000256" key="10">
    <source>
        <dbReference type="ARBA" id="ARBA00023163"/>
    </source>
</evidence>
<evidence type="ECO:0000256" key="6">
    <source>
        <dbReference type="ARBA" id="ARBA00022843"/>
    </source>
</evidence>
<protein>
    <submittedName>
        <fullName evidence="13">DDIT3 protein</fullName>
    </submittedName>
</protein>
<evidence type="ECO:0000256" key="2">
    <source>
        <dbReference type="ARBA" id="ARBA00007163"/>
    </source>
</evidence>
<dbReference type="OrthoDB" id="8962665at2759"/>
<proteinExistence type="inferred from homology"/>
<dbReference type="GO" id="GO:0001228">
    <property type="term" value="F:DNA-binding transcription activator activity, RNA polymerase II-specific"/>
    <property type="evidence" value="ECO:0007669"/>
    <property type="project" value="TreeGrafter"/>
</dbReference>
<dbReference type="AlphaFoldDB" id="A0A7K5AF33"/>
<dbReference type="GO" id="GO:0070059">
    <property type="term" value="P:intrinsic apoptotic signaling pathway in response to endoplasmic reticulum stress"/>
    <property type="evidence" value="ECO:0007669"/>
    <property type="project" value="TreeGrafter"/>
</dbReference>
<dbReference type="GO" id="GO:0000978">
    <property type="term" value="F:RNA polymerase II cis-regulatory region sequence-specific DNA binding"/>
    <property type="evidence" value="ECO:0007669"/>
    <property type="project" value="TreeGrafter"/>
</dbReference>
<evidence type="ECO:0000313" key="13">
    <source>
        <dbReference type="EMBL" id="NWR82199.1"/>
    </source>
</evidence>
<dbReference type="Proteomes" id="UP000517892">
    <property type="component" value="Unassembled WGS sequence"/>
</dbReference>
<dbReference type="GO" id="GO:0036488">
    <property type="term" value="C:CHOP-C/EBP complex"/>
    <property type="evidence" value="ECO:0007669"/>
    <property type="project" value="TreeGrafter"/>
</dbReference>
<evidence type="ECO:0000256" key="3">
    <source>
        <dbReference type="ARBA" id="ARBA00022490"/>
    </source>
</evidence>
<evidence type="ECO:0000256" key="11">
    <source>
        <dbReference type="ARBA" id="ARBA00023230"/>
    </source>
</evidence>
<reference evidence="13 14" key="1">
    <citation type="submission" date="2019-09" db="EMBL/GenBank/DDBJ databases">
        <title>Bird 10,000 Genomes (B10K) Project - Family phase.</title>
        <authorList>
            <person name="Zhang G."/>
        </authorList>
    </citation>
    <scope>NUCLEOTIDE SEQUENCE [LARGE SCALE GENOMIC DNA]</scope>
    <source>
        <strain evidence="13">B10K-DU-017-25</strain>
        <tissue evidence="13">Mixed tissue sample</tissue>
    </source>
</reference>
<evidence type="ECO:0000256" key="9">
    <source>
        <dbReference type="ARBA" id="ARBA00023159"/>
    </source>
</evidence>
<keyword evidence="8" id="KW-0238">DNA-binding</keyword>
<keyword evidence="10" id="KW-0804">Transcription</keyword>
<accession>A0A7K5AF33</accession>
<dbReference type="GO" id="GO:1990622">
    <property type="term" value="C:CHOP-ATF3 complex"/>
    <property type="evidence" value="ECO:0007669"/>
    <property type="project" value="TreeGrafter"/>
</dbReference>
<evidence type="ECO:0000313" key="14">
    <source>
        <dbReference type="Proteomes" id="UP000517892"/>
    </source>
</evidence>
<dbReference type="GO" id="GO:0006986">
    <property type="term" value="P:response to unfolded protein"/>
    <property type="evidence" value="ECO:0007669"/>
    <property type="project" value="UniProtKB-KW"/>
</dbReference>
<keyword evidence="9" id="KW-0010">Activator</keyword>
<evidence type="ECO:0000256" key="4">
    <source>
        <dbReference type="ARBA" id="ARBA00022491"/>
    </source>
</evidence>
<keyword evidence="7" id="KW-0805">Transcription regulation</keyword>
<dbReference type="GO" id="GO:0005737">
    <property type="term" value="C:cytoplasm"/>
    <property type="evidence" value="ECO:0007669"/>
    <property type="project" value="UniProtKB-SubCell"/>
</dbReference>
<keyword evidence="14" id="KW-1185">Reference proteome</keyword>
<organism evidence="13 14">
    <name type="scientific">Centropus unirufus</name>
    <dbReference type="NCBI Taxonomy" id="1118519"/>
    <lineage>
        <taxon>Eukaryota</taxon>
        <taxon>Metazoa</taxon>
        <taxon>Chordata</taxon>
        <taxon>Craniata</taxon>
        <taxon>Vertebrata</taxon>
        <taxon>Euteleostomi</taxon>
        <taxon>Archelosauria</taxon>
        <taxon>Archosauria</taxon>
        <taxon>Dinosauria</taxon>
        <taxon>Saurischia</taxon>
        <taxon>Theropoda</taxon>
        <taxon>Coelurosauria</taxon>
        <taxon>Aves</taxon>
        <taxon>Neognathae</taxon>
        <taxon>Neoaves</taxon>
        <taxon>Otidimorphae</taxon>
        <taxon>Cuculiformes</taxon>
        <taxon>Centropidae</taxon>
        <taxon>Centropus</taxon>
    </lineage>
</organism>
<evidence type="ECO:0000256" key="7">
    <source>
        <dbReference type="ARBA" id="ARBA00023015"/>
    </source>
</evidence>
<keyword evidence="11" id="KW-0834">Unfolded protein response</keyword>
<dbReference type="PANTHER" id="PTHR16833">
    <property type="entry name" value="DNA DAMAGE-INDUCIBLE TRANSCRIPT 3 DDIT3"/>
    <property type="match status" value="1"/>
</dbReference>
<sequence>PGGCPLLSPQAPPWGSEAAELLGTEPPGPPSSAPSGVSPTRLKAAEDEEGTGGRGVKRKRCGGPGASREAAEQRVQELTEQNARLREEIGRLSAEVQRTRAALIDHIVSLRRA</sequence>
<comment type="caution">
    <text evidence="13">The sequence shown here is derived from an EMBL/GenBank/DDBJ whole genome shotgun (WGS) entry which is preliminary data.</text>
</comment>
<feature type="non-terminal residue" evidence="13">
    <location>
        <position position="1"/>
    </location>
</feature>
<keyword evidence="4" id="KW-0678">Repressor</keyword>
<dbReference type="PANTHER" id="PTHR16833:SF0">
    <property type="entry name" value="DNA DAMAGE-INDUCIBLE TRANSCRIPT 3 PROTEIN"/>
    <property type="match status" value="1"/>
</dbReference>
<dbReference type="GO" id="GO:0046982">
    <property type="term" value="F:protein heterodimerization activity"/>
    <property type="evidence" value="ECO:0007669"/>
    <property type="project" value="TreeGrafter"/>
</dbReference>
<keyword evidence="5" id="KW-0597">Phosphoprotein</keyword>
<evidence type="ECO:0000256" key="1">
    <source>
        <dbReference type="ARBA" id="ARBA00004496"/>
    </source>
</evidence>
<dbReference type="InterPro" id="IPR016670">
    <property type="entry name" value="DNA_damage_induc_transcript_3"/>
</dbReference>
<comment type="subcellular location">
    <subcellularLocation>
        <location evidence="1">Cytoplasm</location>
    </subcellularLocation>
</comment>
<comment type="similarity">
    <text evidence="2">Belongs to the bZIP family.</text>
</comment>